<dbReference type="GO" id="GO:0005737">
    <property type="term" value="C:cytoplasm"/>
    <property type="evidence" value="ECO:0007669"/>
    <property type="project" value="TreeGrafter"/>
</dbReference>
<dbReference type="GO" id="GO:0016020">
    <property type="term" value="C:membrane"/>
    <property type="evidence" value="ECO:0007669"/>
    <property type="project" value="UniProtKB-SubCell"/>
</dbReference>
<evidence type="ECO:0000256" key="1">
    <source>
        <dbReference type="ARBA" id="ARBA00004141"/>
    </source>
</evidence>
<accession>A0A553NQJ0</accession>
<feature type="transmembrane region" description="Helical" evidence="8">
    <location>
        <begin position="65"/>
        <end position="82"/>
    </location>
</feature>
<proteinExistence type="inferred from homology"/>
<keyword evidence="10" id="KW-1185">Reference proteome</keyword>
<dbReference type="STRING" id="6832.A0A553NQJ0"/>
<evidence type="ECO:0000256" key="6">
    <source>
        <dbReference type="ARBA" id="ARBA00022989"/>
    </source>
</evidence>
<evidence type="ECO:0000256" key="5">
    <source>
        <dbReference type="ARBA" id="ARBA00022737"/>
    </source>
</evidence>
<dbReference type="InterPro" id="IPR023271">
    <property type="entry name" value="Aquaporin-like"/>
</dbReference>
<evidence type="ECO:0000256" key="3">
    <source>
        <dbReference type="ARBA" id="ARBA00022448"/>
    </source>
</evidence>
<comment type="similarity">
    <text evidence="2">Belongs to the MIP/aquaporin (TC 1.A.8) family. AQP11/AQP12 subfamily.</text>
</comment>
<evidence type="ECO:0000313" key="10">
    <source>
        <dbReference type="Proteomes" id="UP000318571"/>
    </source>
</evidence>
<reference evidence="9 10" key="1">
    <citation type="journal article" date="2018" name="Nat. Ecol. Evol.">
        <title>Genomic signatures of mitonuclear coevolution across populations of Tigriopus californicus.</title>
        <authorList>
            <person name="Barreto F.S."/>
            <person name="Watson E.T."/>
            <person name="Lima T.G."/>
            <person name="Willett C.S."/>
            <person name="Edmands S."/>
            <person name="Li W."/>
            <person name="Burton R.S."/>
        </authorList>
    </citation>
    <scope>NUCLEOTIDE SEQUENCE [LARGE SCALE GENOMIC DNA]</scope>
    <source>
        <strain evidence="9 10">San Diego</strain>
    </source>
</reference>
<protein>
    <recommendedName>
        <fullName evidence="8">Aquaporin</fullName>
    </recommendedName>
</protein>
<dbReference type="PANTHER" id="PTHR21191:SF16">
    <property type="entry name" value="AQUAPORIN"/>
    <property type="match status" value="1"/>
</dbReference>
<keyword evidence="6 8" id="KW-1133">Transmembrane helix</keyword>
<dbReference type="PANTHER" id="PTHR21191">
    <property type="entry name" value="AQUAPORIN"/>
    <property type="match status" value="1"/>
</dbReference>
<dbReference type="InterPro" id="IPR016697">
    <property type="entry name" value="Aquaporin_11/12"/>
</dbReference>
<dbReference type="Gene3D" id="1.20.1080.10">
    <property type="entry name" value="Glycerol uptake facilitator protein"/>
    <property type="match status" value="1"/>
</dbReference>
<gene>
    <name evidence="9" type="ORF">TCAL_02299</name>
</gene>
<comment type="subcellular location">
    <subcellularLocation>
        <location evidence="1">Membrane</location>
        <topology evidence="1">Multi-pass membrane protein</topology>
    </subcellularLocation>
</comment>
<feature type="transmembrane region" description="Helical" evidence="8">
    <location>
        <begin position="231"/>
        <end position="250"/>
    </location>
</feature>
<keyword evidence="5" id="KW-0677">Repeat</keyword>
<dbReference type="GO" id="GO:0015267">
    <property type="term" value="F:channel activity"/>
    <property type="evidence" value="ECO:0007669"/>
    <property type="project" value="TreeGrafter"/>
</dbReference>
<evidence type="ECO:0000256" key="7">
    <source>
        <dbReference type="ARBA" id="ARBA00023136"/>
    </source>
</evidence>
<keyword evidence="3" id="KW-0813">Transport</keyword>
<dbReference type="InterPro" id="IPR051883">
    <property type="entry name" value="AQP11/12_channel"/>
</dbReference>
<evidence type="ECO:0000313" key="9">
    <source>
        <dbReference type="EMBL" id="TRY67712.1"/>
    </source>
</evidence>
<dbReference type="OrthoDB" id="1580043at2759"/>
<comment type="caution">
    <text evidence="9">The sequence shown here is derived from an EMBL/GenBank/DDBJ whole genome shotgun (WGS) entry which is preliminary data.</text>
</comment>
<dbReference type="Proteomes" id="UP000318571">
    <property type="component" value="Chromosome 4"/>
</dbReference>
<sequence>MGLVPCIVVSILYVLITMFLAEVLRKLAVGIFEPRSLVLIAIKEFIAAAEMCACSFELIIIADNYGIMAYAAFLFLLTIWWSDHWDDASACPYVHFESCLEGTMSVVETIVRTLAETAGGLAVFRYVQLLWALEFAETHVGRPHSLAFDECSADLQVPVLYGALIEGVATMLCRLTSKLLSDNEPRYSSAIDSFVATALVIAAFDYSGGYYNPVLATGLKYGCRGHTTTELVLVYWLGSSLGAIASIYVYPPLKRFMGGQPKPKEA</sequence>
<dbReference type="EMBL" id="VCGU01000011">
    <property type="protein sequence ID" value="TRY67712.1"/>
    <property type="molecule type" value="Genomic_DNA"/>
</dbReference>
<name>A0A553NQJ0_TIGCA</name>
<evidence type="ECO:0000256" key="8">
    <source>
        <dbReference type="PIRNR" id="PIRNR017529"/>
    </source>
</evidence>
<dbReference type="AlphaFoldDB" id="A0A553NQJ0"/>
<dbReference type="PIRSF" id="PIRSF017529">
    <property type="entry name" value="Aquaporin_11/12"/>
    <property type="match status" value="1"/>
</dbReference>
<keyword evidence="4 8" id="KW-0812">Transmembrane</keyword>
<dbReference type="SUPFAM" id="SSF81338">
    <property type="entry name" value="Aquaporin-like"/>
    <property type="match status" value="1"/>
</dbReference>
<dbReference type="FunFam" id="1.20.1080.10:FF:000018">
    <property type="entry name" value="Aquaporin"/>
    <property type="match status" value="1"/>
</dbReference>
<evidence type="ECO:0000256" key="2">
    <source>
        <dbReference type="ARBA" id="ARBA00005900"/>
    </source>
</evidence>
<keyword evidence="7 8" id="KW-0472">Membrane</keyword>
<comment type="caution">
    <text evidence="8">Lacks conserved residue(s) required for the propagation of feature annotation.</text>
</comment>
<evidence type="ECO:0000256" key="4">
    <source>
        <dbReference type="ARBA" id="ARBA00022692"/>
    </source>
</evidence>
<feature type="transmembrane region" description="Helical" evidence="8">
    <location>
        <begin position="6"/>
        <end position="24"/>
    </location>
</feature>
<dbReference type="OMA" id="MIKNLMA"/>
<organism evidence="9 10">
    <name type="scientific">Tigriopus californicus</name>
    <name type="common">Marine copepod</name>
    <dbReference type="NCBI Taxonomy" id="6832"/>
    <lineage>
        <taxon>Eukaryota</taxon>
        <taxon>Metazoa</taxon>
        <taxon>Ecdysozoa</taxon>
        <taxon>Arthropoda</taxon>
        <taxon>Crustacea</taxon>
        <taxon>Multicrustacea</taxon>
        <taxon>Hexanauplia</taxon>
        <taxon>Copepoda</taxon>
        <taxon>Harpacticoida</taxon>
        <taxon>Harpacticidae</taxon>
        <taxon>Tigriopus</taxon>
    </lineage>
</organism>